<sequence length="303" mass="33249">MHILVCILWFSIISRDAENDAICEFQQFYLSKLSLEFIVIRCFSLTISWQIFIMVYSKKFQKSLASFSLSVVLVADLVIAQKVPPASAEIVNSSIGNAVTFSCNDSEAKIKAQNGPRVVSGSSAFYIGYQQVSSNNKNPITIRFNNGMRIWCRTDYETTNDDGTGYGLYWSGGNFLYGVYSSTGSQPGNDFRRFATGRWLSSYGSGGGPKVAVIARINPANGEVYYATFLSAKKADNGNTNSLVVRSLSWDGTNLTVQAKSWWTPRRTNTNSMTCSGPSPYIYTAVFTGDLTRVNSASAATCS</sequence>
<accession>B2J8T9</accession>
<dbReference type="KEGG" id="npu:Npun_R4202"/>
<organism evidence="1 2">
    <name type="scientific">Nostoc punctiforme (strain ATCC 29133 / PCC 73102)</name>
    <dbReference type="NCBI Taxonomy" id="63737"/>
    <lineage>
        <taxon>Bacteria</taxon>
        <taxon>Bacillati</taxon>
        <taxon>Cyanobacteriota</taxon>
        <taxon>Cyanophyceae</taxon>
        <taxon>Nostocales</taxon>
        <taxon>Nostocaceae</taxon>
        <taxon>Nostoc</taxon>
    </lineage>
</organism>
<proteinExistence type="predicted"/>
<dbReference type="eggNOG" id="COG2931">
    <property type="taxonomic scope" value="Bacteria"/>
</dbReference>
<evidence type="ECO:0000313" key="1">
    <source>
        <dbReference type="EMBL" id="ACC82577.1"/>
    </source>
</evidence>
<gene>
    <name evidence="1" type="ordered locus">Npun_R4202</name>
</gene>
<keyword evidence="2" id="KW-1185">Reference proteome</keyword>
<dbReference type="EnsemblBacteria" id="ACC82577">
    <property type="protein sequence ID" value="ACC82577"/>
    <property type="gene ID" value="Npun_R4202"/>
</dbReference>
<dbReference type="HOGENOM" id="CLU_097443_0_0_3"/>
<evidence type="ECO:0000313" key="2">
    <source>
        <dbReference type="Proteomes" id="UP000001191"/>
    </source>
</evidence>
<name>B2J8T9_NOSP7</name>
<dbReference type="EMBL" id="CP001037">
    <property type="protein sequence ID" value="ACC82577.1"/>
    <property type="molecule type" value="Genomic_DNA"/>
</dbReference>
<reference evidence="2" key="1">
    <citation type="submission" date="2008-04" db="EMBL/GenBank/DDBJ databases">
        <title>Complete sequence of chromosome of Nostoc punctiforme ATCC 29133.</title>
        <authorList>
            <consortium name="US DOE Joint Genome Institute"/>
            <person name="Copeland A."/>
            <person name="Lucas S."/>
            <person name="Lapidus A."/>
            <person name="Glavina del Rio T."/>
            <person name="Dalin E."/>
            <person name="Tice H."/>
            <person name="Pitluck S."/>
            <person name="Chain P."/>
            <person name="Malfatti S."/>
            <person name="Shin M."/>
            <person name="Vergez L."/>
            <person name="Schmutz J."/>
            <person name="Larimer F."/>
            <person name="Land M."/>
            <person name="Hauser L."/>
            <person name="Kyrpides N."/>
            <person name="Kim E."/>
            <person name="Meeks J.C."/>
            <person name="Elhai J."/>
            <person name="Campbell E.L."/>
            <person name="Thiel T."/>
            <person name="Longmire J."/>
            <person name="Potts M."/>
            <person name="Atlas R."/>
        </authorList>
    </citation>
    <scope>NUCLEOTIDE SEQUENCE [LARGE SCALE GENOMIC DNA]</scope>
    <source>
        <strain evidence="2">ATCC 29133 / PCC 73102</strain>
    </source>
</reference>
<dbReference type="PhylomeDB" id="B2J8T9"/>
<dbReference type="AlphaFoldDB" id="B2J8T9"/>
<dbReference type="Proteomes" id="UP000001191">
    <property type="component" value="Chromosome"/>
</dbReference>
<protein>
    <submittedName>
        <fullName evidence="1">Uncharacterized protein</fullName>
    </submittedName>
</protein>
<reference evidence="1 2" key="2">
    <citation type="journal article" date="2013" name="Plant Physiol.">
        <title>A Nostoc punctiforme Sugar Transporter Necessary to Establish a Cyanobacterium-Plant Symbiosis.</title>
        <authorList>
            <person name="Ekman M."/>
            <person name="Picossi S."/>
            <person name="Campbell E.L."/>
            <person name="Meeks J.C."/>
            <person name="Flores E."/>
        </authorList>
    </citation>
    <scope>NUCLEOTIDE SEQUENCE [LARGE SCALE GENOMIC DNA]</scope>
    <source>
        <strain evidence="2">ATCC 29133 / PCC 73102</strain>
    </source>
</reference>